<organism evidence="2">
    <name type="scientific">metagenome</name>
    <dbReference type="NCBI Taxonomy" id="256318"/>
    <lineage>
        <taxon>unclassified sequences</taxon>
        <taxon>metagenomes</taxon>
    </lineage>
</organism>
<evidence type="ECO:0000313" key="2">
    <source>
        <dbReference type="EMBL" id="SUS03309.1"/>
    </source>
</evidence>
<feature type="region of interest" description="Disordered" evidence="1">
    <location>
        <begin position="1"/>
        <end position="23"/>
    </location>
</feature>
<evidence type="ECO:0000256" key="1">
    <source>
        <dbReference type="SAM" id="MobiDB-lite"/>
    </source>
</evidence>
<reference evidence="2" key="1">
    <citation type="submission" date="2018-07" db="EMBL/GenBank/DDBJ databases">
        <authorList>
            <person name="Quirk P.G."/>
            <person name="Krulwich T.A."/>
        </authorList>
    </citation>
    <scope>NUCLEOTIDE SEQUENCE</scope>
</reference>
<name>A0A380T7G0_9ZZZZ</name>
<sequence>MASTDKRLRERAARVIPGGMYGH</sequence>
<proteinExistence type="predicted"/>
<accession>A0A380T7G0</accession>
<protein>
    <submittedName>
        <fullName evidence="2">Uncharacterized protein</fullName>
    </submittedName>
</protein>
<dbReference type="EMBL" id="UIDG01000001">
    <property type="protein sequence ID" value="SUS03309.1"/>
    <property type="molecule type" value="Genomic_DNA"/>
</dbReference>
<feature type="compositionally biased region" description="Basic and acidic residues" evidence="1">
    <location>
        <begin position="1"/>
        <end position="13"/>
    </location>
</feature>
<dbReference type="AlphaFoldDB" id="A0A380T7G0"/>
<gene>
    <name evidence="2" type="ORF">DF3PB_10061</name>
</gene>